<dbReference type="SUPFAM" id="SSF89447">
    <property type="entry name" value="AbrB/MazE/MraZ-like"/>
    <property type="match status" value="1"/>
</dbReference>
<evidence type="ECO:0000256" key="2">
    <source>
        <dbReference type="ARBA" id="ARBA00022490"/>
    </source>
</evidence>
<keyword evidence="6 7" id="KW-0804">Transcription</keyword>
<gene>
    <name evidence="7" type="primary">mraZ</name>
    <name evidence="9" type="ORF">Thiowin_00978</name>
</gene>
<keyword evidence="3" id="KW-0677">Repeat</keyword>
<evidence type="ECO:0000256" key="4">
    <source>
        <dbReference type="ARBA" id="ARBA00023015"/>
    </source>
</evidence>
<dbReference type="Proteomes" id="UP001432180">
    <property type="component" value="Chromosome"/>
</dbReference>
<dbReference type="CDD" id="cd16321">
    <property type="entry name" value="MraZ_C"/>
    <property type="match status" value="1"/>
</dbReference>
<name>A0ABZ0S920_9GAMM</name>
<dbReference type="Gene3D" id="3.40.1550.20">
    <property type="entry name" value="Transcriptional regulator MraZ domain"/>
    <property type="match status" value="1"/>
</dbReference>
<keyword evidence="2 7" id="KW-0963">Cytoplasm</keyword>
<dbReference type="EMBL" id="CP121472">
    <property type="protein sequence ID" value="WPL16045.1"/>
    <property type="molecule type" value="Genomic_DNA"/>
</dbReference>
<dbReference type="Pfam" id="PF02381">
    <property type="entry name" value="MraZ"/>
    <property type="match status" value="2"/>
</dbReference>
<organism evidence="9 10">
    <name type="scientific">Thiorhodovibrio winogradskyi</name>
    <dbReference type="NCBI Taxonomy" id="77007"/>
    <lineage>
        <taxon>Bacteria</taxon>
        <taxon>Pseudomonadati</taxon>
        <taxon>Pseudomonadota</taxon>
        <taxon>Gammaproteobacteria</taxon>
        <taxon>Chromatiales</taxon>
        <taxon>Chromatiaceae</taxon>
        <taxon>Thiorhodovibrio</taxon>
    </lineage>
</organism>
<dbReference type="PANTHER" id="PTHR34701">
    <property type="entry name" value="TRANSCRIPTIONAL REGULATOR MRAZ"/>
    <property type="match status" value="1"/>
</dbReference>
<reference evidence="9 10" key="1">
    <citation type="journal article" date="2023" name="Microorganisms">
        <title>Thiorhodovibrio frisius and Trv. litoralis spp. nov., Two Novel Members from a Clade of Fastidious Purple Sulfur Bacteria That Exhibit Unique Red-Shifted Light-Harvesting Capabilities.</title>
        <authorList>
            <person name="Methner A."/>
            <person name="Kuzyk S.B."/>
            <person name="Petersen J."/>
            <person name="Bauer S."/>
            <person name="Brinkmann H."/>
            <person name="Sichau K."/>
            <person name="Wanner G."/>
            <person name="Wolf J."/>
            <person name="Neumann-Schaal M."/>
            <person name="Henke P."/>
            <person name="Tank M."/>
            <person name="Sproer C."/>
            <person name="Bunk B."/>
            <person name="Overmann J."/>
        </authorList>
    </citation>
    <scope>NUCLEOTIDE SEQUENCE [LARGE SCALE GENOMIC DNA]</scope>
    <source>
        <strain evidence="9 10">DSM 6702</strain>
    </source>
</reference>
<evidence type="ECO:0000313" key="10">
    <source>
        <dbReference type="Proteomes" id="UP001432180"/>
    </source>
</evidence>
<evidence type="ECO:0000256" key="3">
    <source>
        <dbReference type="ARBA" id="ARBA00022737"/>
    </source>
</evidence>
<evidence type="ECO:0000256" key="1">
    <source>
        <dbReference type="ARBA" id="ARBA00013860"/>
    </source>
</evidence>
<dbReference type="GO" id="GO:0051301">
    <property type="term" value="P:cell division"/>
    <property type="evidence" value="ECO:0007669"/>
    <property type="project" value="UniProtKB-KW"/>
</dbReference>
<keyword evidence="4 7" id="KW-0805">Transcription regulation</keyword>
<evidence type="ECO:0000256" key="5">
    <source>
        <dbReference type="ARBA" id="ARBA00023125"/>
    </source>
</evidence>
<keyword evidence="9" id="KW-0132">Cell division</keyword>
<dbReference type="InterPro" id="IPR007159">
    <property type="entry name" value="SpoVT-AbrB_dom"/>
</dbReference>
<dbReference type="PROSITE" id="PS51740">
    <property type="entry name" value="SPOVT_ABRB"/>
    <property type="match status" value="2"/>
</dbReference>
<keyword evidence="9" id="KW-0131">Cell cycle</keyword>
<feature type="domain" description="SpoVT-AbrB" evidence="8">
    <location>
        <begin position="5"/>
        <end position="51"/>
    </location>
</feature>
<dbReference type="CDD" id="cd16320">
    <property type="entry name" value="MraZ_N"/>
    <property type="match status" value="1"/>
</dbReference>
<proteinExistence type="inferred from homology"/>
<evidence type="ECO:0000259" key="8">
    <source>
        <dbReference type="PROSITE" id="PS51740"/>
    </source>
</evidence>
<comment type="similarity">
    <text evidence="7">Belongs to the MraZ family.</text>
</comment>
<comment type="subunit">
    <text evidence="7">Forms oligomers.</text>
</comment>
<dbReference type="InterPro" id="IPR037914">
    <property type="entry name" value="SpoVT-AbrB_sf"/>
</dbReference>
<dbReference type="InterPro" id="IPR003444">
    <property type="entry name" value="MraZ"/>
</dbReference>
<protein>
    <recommendedName>
        <fullName evidence="1 7">Transcriptional regulator MraZ</fullName>
    </recommendedName>
</protein>
<feature type="domain" description="SpoVT-AbrB" evidence="8">
    <location>
        <begin position="80"/>
        <end position="123"/>
    </location>
</feature>
<dbReference type="HAMAP" id="MF_01008">
    <property type="entry name" value="MraZ"/>
    <property type="match status" value="1"/>
</dbReference>
<dbReference type="InterPro" id="IPR020603">
    <property type="entry name" value="MraZ_dom"/>
</dbReference>
<dbReference type="PANTHER" id="PTHR34701:SF1">
    <property type="entry name" value="TRANSCRIPTIONAL REGULATOR MRAZ"/>
    <property type="match status" value="1"/>
</dbReference>
<dbReference type="InterPro" id="IPR035644">
    <property type="entry name" value="MraZ_C"/>
</dbReference>
<dbReference type="NCBIfam" id="TIGR00242">
    <property type="entry name" value="division/cell wall cluster transcriptional repressor MraZ"/>
    <property type="match status" value="1"/>
</dbReference>
<keyword evidence="10" id="KW-1185">Reference proteome</keyword>
<comment type="subcellular location">
    <subcellularLocation>
        <location evidence="7">Cytoplasm</location>
        <location evidence="7">Nucleoid</location>
    </subcellularLocation>
</comment>
<dbReference type="InterPro" id="IPR038619">
    <property type="entry name" value="MraZ_sf"/>
</dbReference>
<keyword evidence="5 7" id="KW-0238">DNA-binding</keyword>
<accession>A0ABZ0S920</accession>
<dbReference type="InterPro" id="IPR035642">
    <property type="entry name" value="MraZ_N"/>
</dbReference>
<sequence>MFRGVSYLNLDAKGRLAIPARQRERLARMCDSRLVITADPQHCLLVYPETTWAEIEHKLMKLPSFDPTSRSMQRLLIGYANDVEIDTQGRVMVTSEQREYANLDKRVALVGVGNKFELWDEAIWRQTLKDAEASFDMANLAASPELGSLSI</sequence>
<evidence type="ECO:0000256" key="7">
    <source>
        <dbReference type="HAMAP-Rule" id="MF_01008"/>
    </source>
</evidence>
<evidence type="ECO:0000256" key="6">
    <source>
        <dbReference type="ARBA" id="ARBA00023163"/>
    </source>
</evidence>
<evidence type="ECO:0000313" key="9">
    <source>
        <dbReference type="EMBL" id="WPL16045.1"/>
    </source>
</evidence>